<dbReference type="PROSITE" id="PS51257">
    <property type="entry name" value="PROKAR_LIPOPROTEIN"/>
    <property type="match status" value="1"/>
</dbReference>
<reference evidence="9" key="1">
    <citation type="submission" date="2018-05" db="EMBL/GenBank/DDBJ databases">
        <title>Draft genome of Mucuna pruriens seed.</title>
        <authorList>
            <person name="Nnadi N.E."/>
            <person name="Vos R."/>
            <person name="Hasami M.H."/>
            <person name="Devisetty U.K."/>
            <person name="Aguiy J.C."/>
        </authorList>
    </citation>
    <scope>NUCLEOTIDE SEQUENCE [LARGE SCALE GENOMIC DNA]</scope>
    <source>
        <strain evidence="9">JCA_2017</strain>
    </source>
</reference>
<keyword evidence="4" id="KW-0964">Secreted</keyword>
<dbReference type="OrthoDB" id="1675975at2759"/>
<keyword evidence="10" id="KW-1185">Reference proteome</keyword>
<dbReference type="EMBL" id="QJKJ01001063">
    <property type="protein sequence ID" value="RDY09391.1"/>
    <property type="molecule type" value="Genomic_DNA"/>
</dbReference>
<evidence type="ECO:0000256" key="3">
    <source>
        <dbReference type="ARBA" id="ARBA00022523"/>
    </source>
</evidence>
<evidence type="ECO:0008006" key="11">
    <source>
        <dbReference type="Google" id="ProtNLM"/>
    </source>
</evidence>
<keyword evidence="5" id="KW-0372">Hormone</keyword>
<dbReference type="PANTHER" id="PTHR33348:SF44">
    <property type="entry name" value="PRECURSOR OF CEP6"/>
    <property type="match status" value="1"/>
</dbReference>
<evidence type="ECO:0000256" key="1">
    <source>
        <dbReference type="ARBA" id="ARBA00004271"/>
    </source>
</evidence>
<evidence type="ECO:0000256" key="4">
    <source>
        <dbReference type="ARBA" id="ARBA00022525"/>
    </source>
</evidence>
<name>A0A371I2W6_MUCPR</name>
<dbReference type="GO" id="GO:1902025">
    <property type="term" value="P:nitrate import"/>
    <property type="evidence" value="ECO:0007669"/>
    <property type="project" value="TreeGrafter"/>
</dbReference>
<dbReference type="GO" id="GO:1901371">
    <property type="term" value="P:regulation of leaf morphogenesis"/>
    <property type="evidence" value="ECO:0007669"/>
    <property type="project" value="TreeGrafter"/>
</dbReference>
<comment type="similarity">
    <text evidence="2">Belongs to the C-terminally encoded plant signaling peptide (CEP) family.</text>
</comment>
<dbReference type="InterPro" id="IPR033250">
    <property type="entry name" value="CEP"/>
</dbReference>
<organism evidence="9 10">
    <name type="scientific">Mucuna pruriens</name>
    <name type="common">Velvet bean</name>
    <name type="synonym">Dolichos pruriens</name>
    <dbReference type="NCBI Taxonomy" id="157652"/>
    <lineage>
        <taxon>Eukaryota</taxon>
        <taxon>Viridiplantae</taxon>
        <taxon>Streptophyta</taxon>
        <taxon>Embryophyta</taxon>
        <taxon>Tracheophyta</taxon>
        <taxon>Spermatophyta</taxon>
        <taxon>Magnoliopsida</taxon>
        <taxon>eudicotyledons</taxon>
        <taxon>Gunneridae</taxon>
        <taxon>Pentapetalae</taxon>
        <taxon>rosids</taxon>
        <taxon>fabids</taxon>
        <taxon>Fabales</taxon>
        <taxon>Fabaceae</taxon>
        <taxon>Papilionoideae</taxon>
        <taxon>50 kb inversion clade</taxon>
        <taxon>NPAAA clade</taxon>
        <taxon>indigoferoid/millettioid clade</taxon>
        <taxon>Phaseoleae</taxon>
        <taxon>Mucuna</taxon>
    </lineage>
</organism>
<evidence type="ECO:0000256" key="2">
    <source>
        <dbReference type="ARBA" id="ARBA00008963"/>
    </source>
</evidence>
<dbReference type="AlphaFoldDB" id="A0A371I2W6"/>
<keyword evidence="6" id="KW-0732">Signal</keyword>
<dbReference type="GO" id="GO:0006995">
    <property type="term" value="P:cellular response to nitrogen starvation"/>
    <property type="evidence" value="ECO:0007669"/>
    <property type="project" value="UniProtKB-ARBA"/>
</dbReference>
<dbReference type="PANTHER" id="PTHR33348">
    <property type="entry name" value="PRECURSOR OF CEP5"/>
    <property type="match status" value="1"/>
</dbReference>
<evidence type="ECO:0000256" key="7">
    <source>
        <dbReference type="ARBA" id="ARBA00023278"/>
    </source>
</evidence>
<gene>
    <name evidence="9" type="ORF">CR513_06236</name>
</gene>
<proteinExistence type="inferred from homology"/>
<evidence type="ECO:0000313" key="9">
    <source>
        <dbReference type="EMBL" id="RDY09391.1"/>
    </source>
</evidence>
<keyword evidence="7" id="KW-0379">Hydroxylation</keyword>
<feature type="non-terminal residue" evidence="9">
    <location>
        <position position="1"/>
    </location>
</feature>
<feature type="region of interest" description="Disordered" evidence="8">
    <location>
        <begin position="67"/>
        <end position="93"/>
    </location>
</feature>
<dbReference type="GO" id="GO:2000280">
    <property type="term" value="P:regulation of root development"/>
    <property type="evidence" value="ECO:0007669"/>
    <property type="project" value="TreeGrafter"/>
</dbReference>
<evidence type="ECO:0000256" key="8">
    <source>
        <dbReference type="SAM" id="MobiDB-lite"/>
    </source>
</evidence>
<dbReference type="GO" id="GO:0048364">
    <property type="term" value="P:root development"/>
    <property type="evidence" value="ECO:0007669"/>
    <property type="project" value="InterPro"/>
</dbReference>
<comment type="caution">
    <text evidence="9">The sequence shown here is derived from an EMBL/GenBank/DDBJ whole genome shotgun (WGS) entry which is preliminary data.</text>
</comment>
<keyword evidence="3" id="KW-0052">Apoplast</keyword>
<evidence type="ECO:0000313" key="10">
    <source>
        <dbReference type="Proteomes" id="UP000257109"/>
    </source>
</evidence>
<dbReference type="GO" id="GO:0048046">
    <property type="term" value="C:apoplast"/>
    <property type="evidence" value="ECO:0007669"/>
    <property type="project" value="UniProtKB-SubCell"/>
</dbReference>
<protein>
    <recommendedName>
        <fullName evidence="11">Precursor of CEP9</fullName>
    </recommendedName>
</protein>
<comment type="subcellular location">
    <subcellularLocation>
        <location evidence="1">Secreted</location>
        <location evidence="1">Extracellular space</location>
        <location evidence="1">Apoplast</location>
    </subcellularLocation>
</comment>
<evidence type="ECO:0000256" key="5">
    <source>
        <dbReference type="ARBA" id="ARBA00022702"/>
    </source>
</evidence>
<dbReference type="GO" id="GO:0005179">
    <property type="term" value="F:hormone activity"/>
    <property type="evidence" value="ECO:0007669"/>
    <property type="project" value="UniProtKB-KW"/>
</dbReference>
<accession>A0A371I2W6</accession>
<evidence type="ECO:0000256" key="6">
    <source>
        <dbReference type="ARBA" id="ARBA00022729"/>
    </source>
</evidence>
<sequence>MDKFQAVHKYFFIFLALVACYGSLVAHGRKIKPLNQHSSLNTNTVVANNPHPSLPWLKTNYEESSSLEDSGAGYTDAFRPTTPGESPGVGHGIVTSEHNKVKTMVAVKSPNVQVSVTNDFQPTDPGQA</sequence>
<dbReference type="Proteomes" id="UP000257109">
    <property type="component" value="Unassembled WGS sequence"/>
</dbReference>